<reference evidence="3" key="1">
    <citation type="journal article" date="2019" name="Int. J. Syst. Evol. Microbiol.">
        <title>The Global Catalogue of Microorganisms (GCM) 10K type strain sequencing project: providing services to taxonomists for standard genome sequencing and annotation.</title>
        <authorList>
            <consortium name="The Broad Institute Genomics Platform"/>
            <consortium name="The Broad Institute Genome Sequencing Center for Infectious Disease"/>
            <person name="Wu L."/>
            <person name="Ma J."/>
        </authorList>
    </citation>
    <scope>NUCLEOTIDE SEQUENCE [LARGE SCALE GENOMIC DNA]</scope>
    <source>
        <strain evidence="3">CCUG 52478</strain>
    </source>
</reference>
<comment type="caution">
    <text evidence="2">The sequence shown here is derived from an EMBL/GenBank/DDBJ whole genome shotgun (WGS) entry which is preliminary data.</text>
</comment>
<proteinExistence type="predicted"/>
<accession>A0ABW3VTQ5</accession>
<evidence type="ECO:0008006" key="4">
    <source>
        <dbReference type="Google" id="ProtNLM"/>
    </source>
</evidence>
<feature type="region of interest" description="Disordered" evidence="1">
    <location>
        <begin position="317"/>
        <end position="421"/>
    </location>
</feature>
<feature type="compositionally biased region" description="Basic and acidic residues" evidence="1">
    <location>
        <begin position="181"/>
        <end position="190"/>
    </location>
</feature>
<feature type="compositionally biased region" description="Acidic residues" evidence="1">
    <location>
        <begin position="395"/>
        <end position="414"/>
    </location>
</feature>
<feature type="region of interest" description="Disordered" evidence="1">
    <location>
        <begin position="1"/>
        <end position="25"/>
    </location>
</feature>
<keyword evidence="3" id="KW-1185">Reference proteome</keyword>
<dbReference type="Proteomes" id="UP001597229">
    <property type="component" value="Unassembled WGS sequence"/>
</dbReference>
<organism evidence="2 3">
    <name type="scientific">Nocardioides ginsengisoli</name>
    <dbReference type="NCBI Taxonomy" id="363868"/>
    <lineage>
        <taxon>Bacteria</taxon>
        <taxon>Bacillati</taxon>
        <taxon>Actinomycetota</taxon>
        <taxon>Actinomycetes</taxon>
        <taxon>Propionibacteriales</taxon>
        <taxon>Nocardioidaceae</taxon>
        <taxon>Nocardioides</taxon>
    </lineage>
</organism>
<evidence type="ECO:0000256" key="1">
    <source>
        <dbReference type="SAM" id="MobiDB-lite"/>
    </source>
</evidence>
<sequence>MTGENLRRLKSATETSHSERVSSAAGIWRTHSASLASLAHTLSEVADLVHQGFSDGAPGDPEGTAARGSLAFRTLSKDVGVRRDQMTKAADVIDVAATELYNAEQMGGKPINEPAVLPDKPSRHEYETAEDYTDASKKYDTAKAQHDADVADLAARDAKAKVQLDKLDAAYVKASEELAKIHGEPVHPEDIPPSSENRPGGFPAGPRVHGGGDIPTGHQVKPPIHHPGDPGIPGTGDPGGHDYPGGDGGGDHWGGGGGDQGGGHGGTIGNPLIPGGGSGGGGGGGLSVGGAAVGAGIFGGAGLAGAVRGALGGRGALSSGGGSIGASSRSGGSATLGRSGGSTGSGTPGSQAGRGGGRGAGAGGRGSAGGSGGRGGRGGAGAAGGRGGRRKNDDDQYDEQDLFDDGSDWLDDEGTAPGVLG</sequence>
<feature type="compositionally biased region" description="Low complexity" evidence="1">
    <location>
        <begin position="325"/>
        <end position="337"/>
    </location>
</feature>
<feature type="region of interest" description="Disordered" evidence="1">
    <location>
        <begin position="109"/>
        <end position="129"/>
    </location>
</feature>
<dbReference type="EMBL" id="JBHTLX010000004">
    <property type="protein sequence ID" value="MFD1246436.1"/>
    <property type="molecule type" value="Genomic_DNA"/>
</dbReference>
<feature type="region of interest" description="Disordered" evidence="1">
    <location>
        <begin position="181"/>
        <end position="276"/>
    </location>
</feature>
<protein>
    <recommendedName>
        <fullName evidence="4">PPE domain-containing protein</fullName>
    </recommendedName>
</protein>
<feature type="compositionally biased region" description="Gly residues" evidence="1">
    <location>
        <begin position="338"/>
        <end position="386"/>
    </location>
</feature>
<evidence type="ECO:0000313" key="2">
    <source>
        <dbReference type="EMBL" id="MFD1246436.1"/>
    </source>
</evidence>
<gene>
    <name evidence="2" type="ORF">ACFQ3F_01425</name>
</gene>
<name>A0ABW3VTQ5_9ACTN</name>
<dbReference type="RefSeq" id="WP_379227998.1">
    <property type="nucleotide sequence ID" value="NZ_JBHTLX010000004.1"/>
</dbReference>
<evidence type="ECO:0000313" key="3">
    <source>
        <dbReference type="Proteomes" id="UP001597229"/>
    </source>
</evidence>
<feature type="compositionally biased region" description="Gly residues" evidence="1">
    <location>
        <begin position="231"/>
        <end position="276"/>
    </location>
</feature>